<dbReference type="GO" id="GO:0005737">
    <property type="term" value="C:cytoplasm"/>
    <property type="evidence" value="ECO:0007669"/>
    <property type="project" value="InterPro"/>
</dbReference>
<feature type="transmembrane region" description="Helical" evidence="5">
    <location>
        <begin position="20"/>
        <end position="37"/>
    </location>
</feature>
<evidence type="ECO:0008006" key="8">
    <source>
        <dbReference type="Google" id="ProtNLM"/>
    </source>
</evidence>
<evidence type="ECO:0000256" key="5">
    <source>
        <dbReference type="SAM" id="Phobius"/>
    </source>
</evidence>
<dbReference type="SUPFAM" id="SSF69318">
    <property type="entry name" value="Integrin alpha N-terminal domain"/>
    <property type="match status" value="1"/>
</dbReference>
<evidence type="ECO:0000256" key="1">
    <source>
        <dbReference type="ARBA" id="ARBA00004613"/>
    </source>
</evidence>
<keyword evidence="5" id="KW-0812">Transmembrane</keyword>
<dbReference type="Pfam" id="PF13517">
    <property type="entry name" value="FG-GAP_3"/>
    <property type="match status" value="1"/>
</dbReference>
<keyword evidence="3" id="KW-0732">Signal</keyword>
<comment type="subcellular location">
    <subcellularLocation>
        <location evidence="1">Secreted</location>
    </subcellularLocation>
</comment>
<keyword evidence="7" id="KW-1185">Reference proteome</keyword>
<evidence type="ECO:0000256" key="4">
    <source>
        <dbReference type="ARBA" id="ARBA00023026"/>
    </source>
</evidence>
<keyword evidence="5" id="KW-0472">Membrane</keyword>
<dbReference type="InterPro" id="IPR028994">
    <property type="entry name" value="Integrin_alpha_N"/>
</dbReference>
<dbReference type="PANTHER" id="PTHR32305:SF15">
    <property type="entry name" value="PROTEIN RHSA-RELATED"/>
    <property type="match status" value="1"/>
</dbReference>
<dbReference type="Gene3D" id="2.180.10.10">
    <property type="entry name" value="RHS repeat-associated core"/>
    <property type="match status" value="3"/>
</dbReference>
<evidence type="ECO:0000313" key="7">
    <source>
        <dbReference type="Proteomes" id="UP000260644"/>
    </source>
</evidence>
<dbReference type="Gene3D" id="2.130.10.130">
    <property type="entry name" value="Integrin alpha, N-terminal"/>
    <property type="match status" value="1"/>
</dbReference>
<dbReference type="InterPro" id="IPR003284">
    <property type="entry name" value="Sal_SpvB"/>
</dbReference>
<keyword evidence="5" id="KW-1133">Transmembrane helix</keyword>
<reference evidence="6 7" key="1">
    <citation type="submission" date="2018-07" db="EMBL/GenBank/DDBJ databases">
        <title>Chitinophaga K2CV101002-2 sp. nov., isolated from a monsoon evergreen broad-leaved forest soil.</title>
        <authorList>
            <person name="Lv Y."/>
        </authorList>
    </citation>
    <scope>NUCLEOTIDE SEQUENCE [LARGE SCALE GENOMIC DNA]</scope>
    <source>
        <strain evidence="6 7">GDMCC 1.1288</strain>
    </source>
</reference>
<evidence type="ECO:0000256" key="2">
    <source>
        <dbReference type="ARBA" id="ARBA00022525"/>
    </source>
</evidence>
<dbReference type="EMBL" id="QPMM01000019">
    <property type="protein sequence ID" value="RFS18770.1"/>
    <property type="molecule type" value="Genomic_DNA"/>
</dbReference>
<dbReference type="InterPro" id="IPR031325">
    <property type="entry name" value="RHS_repeat"/>
</dbReference>
<evidence type="ECO:0000313" key="6">
    <source>
        <dbReference type="EMBL" id="RFS18770.1"/>
    </source>
</evidence>
<dbReference type="GO" id="GO:0005576">
    <property type="term" value="C:extracellular region"/>
    <property type="evidence" value="ECO:0007669"/>
    <property type="project" value="UniProtKB-SubCell"/>
</dbReference>
<evidence type="ECO:0000256" key="3">
    <source>
        <dbReference type="ARBA" id="ARBA00022729"/>
    </source>
</evidence>
<dbReference type="PANTHER" id="PTHR32305">
    <property type="match status" value="1"/>
</dbReference>
<dbReference type="NCBIfam" id="TIGR03696">
    <property type="entry name" value="Rhs_assc_core"/>
    <property type="match status" value="1"/>
</dbReference>
<dbReference type="InterPro" id="IPR006530">
    <property type="entry name" value="YD"/>
</dbReference>
<gene>
    <name evidence="6" type="ORF">DVR12_26595</name>
</gene>
<sequence length="2046" mass="226749">MTLIKKYNNPDICEENSIPILIFSLNNICIVLILPYMSYVNFRCIRLSLILLISCISISALAQNIDLSRPVGTSKGEGKVDNAGAATYKIPIKMLPGLHGLQPDINLVYNSRGGDGIAGIGWQLSCMSMITRGGKDNYYNGITAPIKFTNDDAFVLDGQRLFPITGDNGAPGTIYGLEDENFSKIESISGYETTGPDYFKVTLKNGTVMEYGRLETYGTIPPFNFPRTSSSKIGDGMTQQNMIWLLNRVTDIDGNYMRFRYTIDVAERTFVLSNIYYSGNSGIGTPNEVVFYYDVRNNWANNITYDAGASLCSKHYLTGIKIFNPTQMAAGYDLVYDTTRRGQYFLKSITEKGSDGTALNPITFTYGNNTTAPDIVTSIQYSGMHIGNVYAGDFDGNGKQDILSSNYYIDNNKIPHYTSYDVLSNFGVSTPSIEFFYNYPITDAGAVEVTGTSNASFSFLTNDYDGDTKEDVLLINSLISGADRIFNGIRINYSRYYSVYTGNNYQSVAYSSLPHSISYVQDFKYVYKNGTDFGSFFVPGDFDGDGAQDYILILGINNSNAFKAFFSSPKLNIFNQEIAQFGVEGTTSDPFYANSVASAKQLIPIDFDGDGKQEILVVKDNQSYVLSVFPVSITSGYNYAAQVLATVPAIKGKYPVFPGDFNGDGKTDLLYRNTEHDAYAGNWYVLTSTGKAYNSSWFGFLNRVFLPKDNGGSAHHLMVADLNGDGKSDIWHSMDLSGSTSKHVAYFSSGLNFRPGEVYNQNVSINGSEDGNTVVGDFNGDGKPDIFGVNSGAYGRFIYPRPFKEEKLLTTVYDGLGASTRFNYSLLNQTGSYNRTYEYEYDVNGTPIGNGQNGKPYNVMNIPMYVVTQSYKSNGSSSQFNFYHNYTNAVFHRIRGFLGFKKIASTDEIGLQTVTEMEVDPVFLVPRVKRQYTASLPDYVTDTKVTDTLMKASTSYSDKRFVRQQLKTLNLKGLTGEGTEITNTYDNYGNITQSIIKKGSITNDVITPIETTTVTAVIGTHGTPFPASIESATEKITRSGQPEFSKITNYTYDGRNRVTSKVEFASKPKAVTTNYTYDNNGNVTQKDVLAAGLTTRTEKYTYDATGRYLTKKETVGSDLPKIETYTYEPIFGNIASKVSSDGLTTTFTYDVFGRLATTTLPEGYVITQSLGWESTNGRYFVNVSRPGGGRNVKTYYDVINREVRKEESGFNNGTLISTKTYNWQGLEASSTEPYYGSETPVTTSSQYDYFGRLTQQSRGTNSLTYTYTKLAAGQFKVTATNAAAQSNSKTQDAAGKVVTATDNGGTLTFTYNSQGNVLQASLNGNLMTTTAYDEYGNQSSLADKNAGTNTYVYDAFKQLVSKTNPAGQTTTMTYDPFGRMVNRTGPEGATGFEYWKEAATGYVNDNITKISGFSGEVKEYTYDNLRRNTSEKVTVDGLAYTTQYGYDTYSNVAKTTYPSGIIITRVYDHDGTVTSVKLGEGSTASNLFTATGMNGLGKYTNYSYGNGKTTTETYDPVLGALTQSVTSGIQQMSFTFDQTTGNLTSRKDLIKNLEEVFTYDYLNRLSTTKVNNVQQLAITYDGGSGSSVGNIATKTDAGNYVYNNQKNNALAYITNPAGAQTPPSVISTQTQNLTYTGFQKAATVTEGTYALDYTYGSDYQRIKSVLKNNGAVAETRYYLGDYEKQVKPTTTKHLHYIQGGNGVCAVISLEGGTTTSLYTYQDYLGSILNVTDATGAVVASQNFDAWGRYRNPTNWTYTSVPLPPENIRGFTGHEHLKEFSLINMNGRIYDPIQARMMSPDNIVKEPFYSQMYNRYTYALNNPLKYSDPSGNILFELFLVGFIDGFFSSGSNRWQNALNGGVKRVETFHKILEGQIKGNFGQIFSRHTWESFQNGIGLLYALHQNAVKGDLNVEYFDGATVITSDHIFSGKTAVTMGSYIFGNSSKLKVDITNDIFMHEYGHYLQSQKSGPLFMYKYGLPSAFKVNDHDRFWVEMDANTRAYNYFSTKYNVTWNENENPRGEIRDFRWWEPFAFIIDPLSVIRFNIP</sequence>
<dbReference type="Proteomes" id="UP000260644">
    <property type="component" value="Unassembled WGS sequence"/>
</dbReference>
<comment type="caution">
    <text evidence="6">The sequence shown here is derived from an EMBL/GenBank/DDBJ whole genome shotgun (WGS) entry which is preliminary data.</text>
</comment>
<dbReference type="Pfam" id="PF05593">
    <property type="entry name" value="RHS_repeat"/>
    <property type="match status" value="2"/>
</dbReference>
<name>A0A3E1Y255_9BACT</name>
<protein>
    <recommendedName>
        <fullName evidence="8">RHS repeat-associated core domain-containing protein</fullName>
    </recommendedName>
</protein>
<dbReference type="InterPro" id="IPR050708">
    <property type="entry name" value="T6SS_VgrG/RHS"/>
</dbReference>
<dbReference type="NCBIfam" id="TIGR01643">
    <property type="entry name" value="YD_repeat_2x"/>
    <property type="match status" value="2"/>
</dbReference>
<dbReference type="Pfam" id="PF03534">
    <property type="entry name" value="SpvB"/>
    <property type="match status" value="1"/>
</dbReference>
<proteinExistence type="predicted"/>
<dbReference type="InterPro" id="IPR013517">
    <property type="entry name" value="FG-GAP"/>
</dbReference>
<keyword evidence="2" id="KW-0964">Secreted</keyword>
<keyword evidence="4" id="KW-0843">Virulence</keyword>
<organism evidence="6 7">
    <name type="scientific">Chitinophaga silvatica</name>
    <dbReference type="NCBI Taxonomy" id="2282649"/>
    <lineage>
        <taxon>Bacteria</taxon>
        <taxon>Pseudomonadati</taxon>
        <taxon>Bacteroidota</taxon>
        <taxon>Chitinophagia</taxon>
        <taxon>Chitinophagales</taxon>
        <taxon>Chitinophagaceae</taxon>
        <taxon>Chitinophaga</taxon>
    </lineage>
</organism>
<accession>A0A3E1Y255</accession>
<dbReference type="InterPro" id="IPR022385">
    <property type="entry name" value="Rhs_assc_core"/>
</dbReference>